<dbReference type="PATRIC" id="fig|1306953.7.peg.2811"/>
<dbReference type="Gene3D" id="1.10.10.60">
    <property type="entry name" value="Homeodomain-like"/>
    <property type="match status" value="1"/>
</dbReference>
<name>A0A0L1KFW1_9SPHN</name>
<dbReference type="Proteomes" id="UP000037446">
    <property type="component" value="Unassembled WGS sequence"/>
</dbReference>
<sequence length="53" mass="6020">MPRIPDKDARCRRIAALIAAGRGVCESCREIGISEKTFYRWRAERRSNATPLA</sequence>
<dbReference type="STRING" id="1306953.J121_2718"/>
<evidence type="ECO:0000313" key="1">
    <source>
        <dbReference type="EMBL" id="KNH02791.1"/>
    </source>
</evidence>
<dbReference type="Pfam" id="PF01527">
    <property type="entry name" value="HTH_Tnp_1"/>
    <property type="match status" value="1"/>
</dbReference>
<dbReference type="AlphaFoldDB" id="A0A0L1KFW1"/>
<comment type="caution">
    <text evidence="1">The sequence shown here is derived from an EMBL/GenBank/DDBJ whole genome shotgun (WGS) entry which is preliminary data.</text>
</comment>
<dbReference type="GeneID" id="93687309"/>
<accession>A0A0L1KFW1</accession>
<organism evidence="1 2">
    <name type="scientific">Qipengyuania citrea LAMA 915</name>
    <dbReference type="NCBI Taxonomy" id="1306953"/>
    <lineage>
        <taxon>Bacteria</taxon>
        <taxon>Pseudomonadati</taxon>
        <taxon>Pseudomonadota</taxon>
        <taxon>Alphaproteobacteria</taxon>
        <taxon>Sphingomonadales</taxon>
        <taxon>Erythrobacteraceae</taxon>
        <taxon>Qipengyuania</taxon>
    </lineage>
</organism>
<gene>
    <name evidence="1" type="ORF">J121_2718</name>
</gene>
<reference evidence="1" key="1">
    <citation type="submission" date="2015-02" db="EMBL/GenBank/DDBJ databases">
        <authorList>
            <person name="Chooi Y.-H."/>
        </authorList>
    </citation>
    <scope>NUCLEOTIDE SEQUENCE [LARGE SCALE GENOMIC DNA]</scope>
    <source>
        <strain evidence="1">LAMA 915</strain>
    </source>
</reference>
<dbReference type="InterPro" id="IPR002514">
    <property type="entry name" value="Transposase_8"/>
</dbReference>
<evidence type="ECO:0000313" key="2">
    <source>
        <dbReference type="Proteomes" id="UP000037446"/>
    </source>
</evidence>
<proteinExistence type="predicted"/>
<protein>
    <submittedName>
        <fullName evidence="1">Mobile element protein</fullName>
    </submittedName>
</protein>
<dbReference type="RefSeq" id="WP_156488712.1">
    <property type="nucleotide sequence ID" value="NZ_JYNE01000019.1"/>
</dbReference>
<dbReference type="EMBL" id="JYNE01000019">
    <property type="protein sequence ID" value="KNH02791.1"/>
    <property type="molecule type" value="Genomic_DNA"/>
</dbReference>